<dbReference type="AlphaFoldDB" id="A0ABD0JVQ0"/>
<evidence type="ECO:0000256" key="1">
    <source>
        <dbReference type="SAM" id="MobiDB-lite"/>
    </source>
</evidence>
<feature type="region of interest" description="Disordered" evidence="1">
    <location>
        <begin position="433"/>
        <end position="466"/>
    </location>
</feature>
<evidence type="ECO:0000313" key="3">
    <source>
        <dbReference type="EMBL" id="KAK7479052.1"/>
    </source>
</evidence>
<feature type="chain" id="PRO_5044785503" evidence="2">
    <location>
        <begin position="25"/>
        <end position="466"/>
    </location>
</feature>
<gene>
    <name evidence="3" type="ORF">BaRGS_00029722</name>
</gene>
<evidence type="ECO:0000256" key="2">
    <source>
        <dbReference type="SAM" id="SignalP"/>
    </source>
</evidence>
<reference evidence="3 4" key="1">
    <citation type="journal article" date="2023" name="Sci. Data">
        <title>Genome assembly of the Korean intertidal mud-creeper Batillaria attramentaria.</title>
        <authorList>
            <person name="Patra A.K."/>
            <person name="Ho P.T."/>
            <person name="Jun S."/>
            <person name="Lee S.J."/>
            <person name="Kim Y."/>
            <person name="Won Y.J."/>
        </authorList>
    </citation>
    <scope>NUCLEOTIDE SEQUENCE [LARGE SCALE GENOMIC DNA]</scope>
    <source>
        <strain evidence="3">Wonlab-2016</strain>
    </source>
</reference>
<proteinExistence type="predicted"/>
<feature type="signal peptide" evidence="2">
    <location>
        <begin position="1"/>
        <end position="24"/>
    </location>
</feature>
<keyword evidence="2" id="KW-0732">Signal</keyword>
<keyword evidence="4" id="KW-1185">Reference proteome</keyword>
<dbReference type="EMBL" id="JACVVK020000312">
    <property type="protein sequence ID" value="KAK7479052.1"/>
    <property type="molecule type" value="Genomic_DNA"/>
</dbReference>
<organism evidence="3 4">
    <name type="scientific">Batillaria attramentaria</name>
    <dbReference type="NCBI Taxonomy" id="370345"/>
    <lineage>
        <taxon>Eukaryota</taxon>
        <taxon>Metazoa</taxon>
        <taxon>Spiralia</taxon>
        <taxon>Lophotrochozoa</taxon>
        <taxon>Mollusca</taxon>
        <taxon>Gastropoda</taxon>
        <taxon>Caenogastropoda</taxon>
        <taxon>Sorbeoconcha</taxon>
        <taxon>Cerithioidea</taxon>
        <taxon>Batillariidae</taxon>
        <taxon>Batillaria</taxon>
    </lineage>
</organism>
<accession>A0ABD0JVQ0</accession>
<comment type="caution">
    <text evidence="3">The sequence shown here is derived from an EMBL/GenBank/DDBJ whole genome shotgun (WGS) entry which is preliminary data.</text>
</comment>
<dbReference type="Proteomes" id="UP001519460">
    <property type="component" value="Unassembled WGS sequence"/>
</dbReference>
<evidence type="ECO:0000313" key="4">
    <source>
        <dbReference type="Proteomes" id="UP001519460"/>
    </source>
</evidence>
<sequence>MFKYHRLTTSLCMLMITVVGVVKPTGNPRPNDAAQTVTSPPDSLGPNDVIPIFELMREDGERRLANENKRLEDVCKENGLIFSQQSQYLVAIVVSREEIEEVIKADQEARERLFAAFPNQGRHIFKTNYNSDEKPKCSVIDTDKYPWHGEIIAIEKGYIDNAVKAFGQEQSDKDPIVLIYSHYIPCARVGNTGYSCSEQLANFRKGRGNMKMLVAFTTYYYGTDGRAAHDFMKNGGITAFQNMVHTYRVFLPSSVDNKQGTFQEELFDCLYQLPLSRCCTGETKRKRITAFFVNTVTYTCCFRLASAWQRSPFYPGGINIQGKKNFLDRASEYITEQIGDDCEPCSRKSPRDLLASQEIVLRCVEHSLSVARAFGQPSPWDNPYSPRWSPYSGKHPNPYPPNANPATLKKQIFCEKRQYSVESFCTKLQTVQAGTSDDGWVEVPAKGRRNQNRGRNLPSGERRRKS</sequence>
<name>A0ABD0JVQ0_9CAEN</name>
<protein>
    <submittedName>
        <fullName evidence="3">Uncharacterized protein</fullName>
    </submittedName>
</protein>